<accession>A0ACC1SV85</accession>
<protein>
    <submittedName>
        <fullName evidence="1">Uncharacterized protein</fullName>
    </submittedName>
</protein>
<dbReference type="EMBL" id="JANRMS010000091">
    <property type="protein sequence ID" value="KAJ3547065.1"/>
    <property type="molecule type" value="Genomic_DNA"/>
</dbReference>
<comment type="caution">
    <text evidence="1">The sequence shown here is derived from an EMBL/GenBank/DDBJ whole genome shotgun (WGS) entry which is preliminary data.</text>
</comment>
<reference evidence="1" key="1">
    <citation type="submission" date="2022-08" db="EMBL/GenBank/DDBJ databases">
        <title>Genome Sequence of Fusarium decemcellulare.</title>
        <authorList>
            <person name="Buettner E."/>
        </authorList>
    </citation>
    <scope>NUCLEOTIDE SEQUENCE</scope>
    <source>
        <strain evidence="1">Babe19</strain>
    </source>
</reference>
<keyword evidence="2" id="KW-1185">Reference proteome</keyword>
<name>A0ACC1SV85_9HYPO</name>
<proteinExistence type="predicted"/>
<dbReference type="Proteomes" id="UP001148629">
    <property type="component" value="Unassembled WGS sequence"/>
</dbReference>
<organism evidence="1 2">
    <name type="scientific">Fusarium decemcellulare</name>
    <dbReference type="NCBI Taxonomy" id="57161"/>
    <lineage>
        <taxon>Eukaryota</taxon>
        <taxon>Fungi</taxon>
        <taxon>Dikarya</taxon>
        <taxon>Ascomycota</taxon>
        <taxon>Pezizomycotina</taxon>
        <taxon>Sordariomycetes</taxon>
        <taxon>Hypocreomycetidae</taxon>
        <taxon>Hypocreales</taxon>
        <taxon>Nectriaceae</taxon>
        <taxon>Fusarium</taxon>
        <taxon>Fusarium decemcellulare species complex</taxon>
    </lineage>
</organism>
<gene>
    <name evidence="1" type="ORF">NM208_g1693</name>
</gene>
<evidence type="ECO:0000313" key="2">
    <source>
        <dbReference type="Proteomes" id="UP001148629"/>
    </source>
</evidence>
<sequence length="967" mass="109947">MNDPQSPNAGKRTARPYRSKKQRPCDGCRRRRVGCFVPQDQTTCTLCHHRGKSCTFELAAPIKKGRIPKSRRAGVPQPEAPTPDSPAWEPSQGTVTPNRTALYVGNSSDQDVYLLRHLPFDETNSLGRTNWRSYPNTLLDTKDDIYDLDQVNAMVSPYQPHLLGLYYKYVHPSLPILEPREHIEASIAANTIPASLVASIYSSAIPFWSHSLELKDVTPVARSPLCNLIFRAVSLEARTPSLQTIQAMLLYMQLLPVYIREPNHPGFWALTCQLVGLAQEVGLHIDPANWNICSSERHLRRILWWAVYMHDKWLAHWLGRPSHIDDRQFSVQPLTVDDFQEVAAQPMDVHLSDSTTAFVMLSRLTTVLSNVMDNFYTINRSSCVMSPEEALSRASQCQTQLRECLVQQGSVLLRPSRGINDYAFVFAYYGIAVSIQRALFACVGGTSYYDIDRETILFQDLFDIFEDLLRQNDLNGLWLSYCKSNMAIIGSFIITALLSSTDENVYQTRQAILDGFRGLLQQLADRCPLLEERFSVLKQSIVKPEDKDRLVESYHRLTKALAEEADRISKLGPKAIPEINFSDIEANNGHLPGGLVDTVQRTGCVIIRGVVPEEEASGWEAELRAYTKKHPKIAGFPKHDPQNFSLFWTRPQVQIRSHPKVLKAMHSVSQLWHVSREDALFDMASQVVYADRFRIRHPSKDQEYTLNAHQDSGAMERWEDPEYRACYQKIFEGKWEDYDPWNADHRSDAKTDLYSTGMSCSAFRSFQGWISLSHTSTGEGTLRLVPDLKLATAYQLLRPFFILDESFDDVTPLFPGASPGQLQFFPTDELHPHLFMKKSMVGIPPVKPGDYVFWHCDVVHEVDKFHPGTRDSSVSYNGCVPLCPYNLENLVEMRRSFLAADTPKDFIKYEHGELEKEHEDHGAKRENVLSQEGLRALGLEPFDENEEGITAGQRNMRKMANERLGFA</sequence>
<evidence type="ECO:0000313" key="1">
    <source>
        <dbReference type="EMBL" id="KAJ3547065.1"/>
    </source>
</evidence>